<keyword evidence="1" id="KW-0812">Transmembrane</keyword>
<organism evidence="2">
    <name type="scientific">freshwater metagenome</name>
    <dbReference type="NCBI Taxonomy" id="449393"/>
    <lineage>
        <taxon>unclassified sequences</taxon>
        <taxon>metagenomes</taxon>
        <taxon>ecological metagenomes</taxon>
    </lineage>
</organism>
<name>A0A6J6B9Q5_9ZZZZ</name>
<gene>
    <name evidence="2" type="ORF">UFOPK1410_00436</name>
</gene>
<evidence type="ECO:0000313" key="2">
    <source>
        <dbReference type="EMBL" id="CAB4535605.1"/>
    </source>
</evidence>
<dbReference type="AlphaFoldDB" id="A0A6J6B9Q5"/>
<feature type="transmembrane region" description="Helical" evidence="1">
    <location>
        <begin position="18"/>
        <end position="39"/>
    </location>
</feature>
<dbReference type="EMBL" id="CAEZSH010000036">
    <property type="protein sequence ID" value="CAB4535605.1"/>
    <property type="molecule type" value="Genomic_DNA"/>
</dbReference>
<keyword evidence="1" id="KW-0472">Membrane</keyword>
<protein>
    <submittedName>
        <fullName evidence="2">Unannotated protein</fullName>
    </submittedName>
</protein>
<accession>A0A6J6B9Q5</accession>
<proteinExistence type="predicted"/>
<keyword evidence="1" id="KW-1133">Transmembrane helix</keyword>
<reference evidence="2" key="1">
    <citation type="submission" date="2020-05" db="EMBL/GenBank/DDBJ databases">
        <authorList>
            <person name="Chiriac C."/>
            <person name="Salcher M."/>
            <person name="Ghai R."/>
            <person name="Kavagutti S V."/>
        </authorList>
    </citation>
    <scope>NUCLEOTIDE SEQUENCE</scope>
</reference>
<sequence length="80" mass="9088">MEHEHSTHSEAGSAGSNLLNEICFGIIFFALLFGGKYLLLRRRARNLDRLLGFWNQSLNYLRPPNLTFALSLPQLGISRI</sequence>
<evidence type="ECO:0000256" key="1">
    <source>
        <dbReference type="SAM" id="Phobius"/>
    </source>
</evidence>